<dbReference type="AlphaFoldDB" id="A0A438FB36"/>
<protein>
    <submittedName>
        <fullName evidence="4">STS14 protein</fullName>
    </submittedName>
</protein>
<dbReference type="Gene3D" id="3.40.33.10">
    <property type="entry name" value="CAP"/>
    <property type="match status" value="1"/>
</dbReference>
<dbReference type="EMBL" id="FN596526">
    <property type="protein sequence ID" value="CBI38354.3"/>
    <property type="molecule type" value="Genomic_DNA"/>
</dbReference>
<evidence type="ECO:0000313" key="7">
    <source>
        <dbReference type="Proteomes" id="UP000288805"/>
    </source>
</evidence>
<dbReference type="InterPro" id="IPR001283">
    <property type="entry name" value="CRISP-related"/>
</dbReference>
<reference evidence="6" key="1">
    <citation type="journal article" date="2007" name="Nature">
        <title>The grapevine genome sequence suggests ancestral hexaploidization in major angiosperm phyla.</title>
        <authorList>
            <consortium name="The French-Italian Public Consortium for Grapevine Genome Characterization."/>
            <person name="Jaillon O."/>
            <person name="Aury J.-M."/>
            <person name="Noel B."/>
            <person name="Policriti A."/>
            <person name="Clepet C."/>
            <person name="Casagrande A."/>
            <person name="Choisne N."/>
            <person name="Aubourg S."/>
            <person name="Vitulo N."/>
            <person name="Jubin C."/>
            <person name="Vezzi A."/>
            <person name="Legeai F."/>
            <person name="Hugueney P."/>
            <person name="Dasilva C."/>
            <person name="Horner D."/>
            <person name="Mica E."/>
            <person name="Jublot D."/>
            <person name="Poulain J."/>
            <person name="Bruyere C."/>
            <person name="Billault A."/>
            <person name="Segurens B."/>
            <person name="Gouyvenoux M."/>
            <person name="Ugarte E."/>
            <person name="Cattonaro F."/>
            <person name="Anthouard V."/>
            <person name="Vico V."/>
            <person name="Del Fabbro C."/>
            <person name="Alaux M."/>
            <person name="Di Gaspero G."/>
            <person name="Dumas V."/>
            <person name="Felice N."/>
            <person name="Paillard S."/>
            <person name="Juman I."/>
            <person name="Moroldo M."/>
            <person name="Scalabrin S."/>
            <person name="Canaguier A."/>
            <person name="Le Clainche I."/>
            <person name="Malacrida G."/>
            <person name="Durand E."/>
            <person name="Pesole G."/>
            <person name="Laucou V."/>
            <person name="Chatelet P."/>
            <person name="Merdinoglu D."/>
            <person name="Delledonne M."/>
            <person name="Pezzotti M."/>
            <person name="Lecharny A."/>
            <person name="Scarpelli C."/>
            <person name="Artiguenave F."/>
            <person name="Pe M.E."/>
            <person name="Valle G."/>
            <person name="Morgante M."/>
            <person name="Caboche M."/>
            <person name="Adam-Blondon A.-F."/>
            <person name="Weissenbach J."/>
            <person name="Quetier F."/>
            <person name="Wincker P."/>
        </authorList>
    </citation>
    <scope>NUCLEOTIDE SEQUENCE [LARGE SCALE GENOMIC DNA]</scope>
    <source>
        <strain evidence="6">cv. Pinot noir / PN40024</strain>
    </source>
</reference>
<accession>D7U6I4</accession>
<feature type="chain" id="PRO_5003106539" evidence="1">
    <location>
        <begin position="20"/>
        <end position="184"/>
    </location>
</feature>
<dbReference type="Proteomes" id="UP000288805">
    <property type="component" value="Unassembled WGS sequence"/>
</dbReference>
<dbReference type="OrthoDB" id="337038at2759"/>
<keyword evidence="6" id="KW-1185">Reference proteome</keyword>
<accession>A0A438FB36</accession>
<sequence length="184" mass="19925">MAQQVLLAVALVAVTMCHSLVHSVARVPSSVPNSGTEVPAAPPNSTEEFLEAHNQARAEVGVGPFQWSEQLAHATSLLVRYQRDKHGCQFANLSNSKYGGNQLWASGSGMTARLAVEEWVGEKKYYNHSDNSCVANHECGVYTQVVWRKSLELGCAKAVCAKEDASLTICFYNPPGNVIGESPY</sequence>
<dbReference type="HOGENOM" id="CLU_035730_8_2_1"/>
<evidence type="ECO:0000313" key="4">
    <source>
        <dbReference type="EMBL" id="RVW57193.1"/>
    </source>
</evidence>
<dbReference type="SUPFAM" id="SSF55797">
    <property type="entry name" value="PR-1-like"/>
    <property type="match status" value="1"/>
</dbReference>
<dbReference type="Pfam" id="PF00188">
    <property type="entry name" value="CAP"/>
    <property type="match status" value="1"/>
</dbReference>
<keyword evidence="1" id="KW-0732">Signal</keyword>
<dbReference type="FunFam" id="3.40.33.10:FF:000004">
    <property type="entry name" value="CAP, cysteine-rich secretory protein, antigen 5"/>
    <property type="match status" value="1"/>
</dbReference>
<dbReference type="eggNOG" id="KOG3017">
    <property type="taxonomic scope" value="Eukaryota"/>
</dbReference>
<evidence type="ECO:0000259" key="2">
    <source>
        <dbReference type="SMART" id="SM00198"/>
    </source>
</evidence>
<organism evidence="4 7">
    <name type="scientific">Vitis vinifera</name>
    <name type="common">Grape</name>
    <dbReference type="NCBI Taxonomy" id="29760"/>
    <lineage>
        <taxon>Eukaryota</taxon>
        <taxon>Viridiplantae</taxon>
        <taxon>Streptophyta</taxon>
        <taxon>Embryophyta</taxon>
        <taxon>Tracheophyta</taxon>
        <taxon>Spermatophyta</taxon>
        <taxon>Magnoliopsida</taxon>
        <taxon>eudicotyledons</taxon>
        <taxon>Gunneridae</taxon>
        <taxon>Pentapetalae</taxon>
        <taxon>rosids</taxon>
        <taxon>Vitales</taxon>
        <taxon>Vitaceae</taxon>
        <taxon>Viteae</taxon>
        <taxon>Vitis</taxon>
    </lineage>
</organism>
<dbReference type="CDD" id="cd05381">
    <property type="entry name" value="CAP_PR-1"/>
    <property type="match status" value="1"/>
</dbReference>
<dbReference type="EMBL" id="QGNW01001063">
    <property type="protein sequence ID" value="RVW57193.1"/>
    <property type="molecule type" value="Genomic_DNA"/>
</dbReference>
<proteinExistence type="predicted"/>
<reference evidence="4 7" key="3">
    <citation type="journal article" date="2018" name="PLoS Genet.">
        <title>Population sequencing reveals clonal diversity and ancestral inbreeding in the grapevine cultivar Chardonnay.</title>
        <authorList>
            <person name="Roach M.J."/>
            <person name="Johnson D.L."/>
            <person name="Bohlmann J."/>
            <person name="van Vuuren H.J."/>
            <person name="Jones S.J."/>
            <person name="Pretorius I.S."/>
            <person name="Schmidt S.A."/>
            <person name="Borneman A.R."/>
        </authorList>
    </citation>
    <scope>NUCLEOTIDE SEQUENCE [LARGE SCALE GENOMIC DNA]</scope>
    <source>
        <strain evidence="7">cv. Chardonnay</strain>
        <strain evidence="4">I10V1</strain>
        <tissue evidence="4">Leaf</tissue>
    </source>
</reference>
<evidence type="ECO:0000256" key="1">
    <source>
        <dbReference type="SAM" id="SignalP"/>
    </source>
</evidence>
<dbReference type="SMART" id="SM00198">
    <property type="entry name" value="SCP"/>
    <property type="match status" value="1"/>
</dbReference>
<dbReference type="PaxDb" id="29760-VIT_00s0207g00130.t01"/>
<evidence type="ECO:0000313" key="3">
    <source>
        <dbReference type="EMBL" id="CBI38354.3"/>
    </source>
</evidence>
<evidence type="ECO:0000313" key="5">
    <source>
        <dbReference type="EMBL" id="RVX23869.1"/>
    </source>
</evidence>
<dbReference type="EMBL" id="QGNW01000001">
    <property type="protein sequence ID" value="RVX23869.1"/>
    <property type="molecule type" value="Genomic_DNA"/>
</dbReference>
<dbReference type="Proteomes" id="UP000009183">
    <property type="component" value="Unassembled WGS sequence, unordered"/>
</dbReference>
<dbReference type="PANTHER" id="PTHR10334">
    <property type="entry name" value="CYSTEINE-RICH SECRETORY PROTEIN-RELATED"/>
    <property type="match status" value="1"/>
</dbReference>
<dbReference type="KEGG" id="vvi:100245092"/>
<dbReference type="InterPro" id="IPR014044">
    <property type="entry name" value="CAP_dom"/>
</dbReference>
<name>A0A438FB36_VITVI</name>
<dbReference type="InterPro" id="IPR035940">
    <property type="entry name" value="CAP_sf"/>
</dbReference>
<dbReference type="Gramene" id="Vitis07g01611.t01">
    <property type="protein sequence ID" value="Vitis07g01611.t01.CDS"/>
    <property type="gene ID" value="Vitis07g01611"/>
</dbReference>
<dbReference type="PRINTS" id="PR00837">
    <property type="entry name" value="V5TPXLIKE"/>
</dbReference>
<evidence type="ECO:0000313" key="6">
    <source>
        <dbReference type="Proteomes" id="UP000009183"/>
    </source>
</evidence>
<feature type="signal peptide" evidence="1">
    <location>
        <begin position="1"/>
        <end position="19"/>
    </location>
</feature>
<feature type="domain" description="SCP" evidence="2">
    <location>
        <begin position="44"/>
        <end position="180"/>
    </location>
</feature>
<dbReference type="STRING" id="29760.D7U6I4"/>
<reference evidence="3" key="2">
    <citation type="submission" date="2011-05" db="EMBL/GenBank/DDBJ databases">
        <title>High quality assembly and annotation of grapevine genome.</title>
        <authorList>
            <person name="Vitulo N."/>
            <person name="Olivier J."/>
            <person name="Forcato C."/>
            <person name="Albiero A."/>
            <person name="D'Angelo M."/>
            <person name="Zimbello R."/>
            <person name="Schiavon R."/>
            <person name="Rigobello C."/>
            <person name="Policriti A."/>
            <person name="Clepet C."/>
            <person name="Casagrande A."/>
            <person name="Choisne N."/>
            <person name="Vezzi A."/>
            <person name="Hugueney P."/>
            <person name="Horner D."/>
            <person name="Mica E."/>
            <person name="Cattonaro F."/>
            <person name="Del Fabbro C."/>
            <person name="Alaux M."/>
            <person name="Di Gaspero G."/>
            <person name="Scalabrin S."/>
            <person name="Pesole G."/>
            <person name="Delledonne M."/>
            <person name="Pezzotti M."/>
            <person name="Pe E.M."/>
            <person name="Caboche M."/>
            <person name="Adam-Blondon A.-F."/>
            <person name="Weissenbach J."/>
            <person name="Quetier F."/>
            <person name="Wincker P."/>
            <person name="Morgante M."/>
            <person name="Valle G."/>
        </authorList>
    </citation>
    <scope>NUCLEOTIDE SEQUENCE</scope>
</reference>
<dbReference type="OMA" id="WSIMLAN"/>
<gene>
    <name evidence="4" type="primary">STS14_0</name>
    <name evidence="5" type="synonym">STS14_3</name>
    <name evidence="5" type="ORF">CK203_000214</name>
    <name evidence="4" type="ORF">CK203_103335</name>
    <name evidence="3" type="ORF">VIT_00s0207g00130</name>
</gene>